<protein>
    <submittedName>
        <fullName evidence="2">Uncharacterized protein</fullName>
    </submittedName>
</protein>
<organism evidence="2 3">
    <name type="scientific">Microdochium bolleyi</name>
    <dbReference type="NCBI Taxonomy" id="196109"/>
    <lineage>
        <taxon>Eukaryota</taxon>
        <taxon>Fungi</taxon>
        <taxon>Dikarya</taxon>
        <taxon>Ascomycota</taxon>
        <taxon>Pezizomycotina</taxon>
        <taxon>Sordariomycetes</taxon>
        <taxon>Xylariomycetidae</taxon>
        <taxon>Xylariales</taxon>
        <taxon>Microdochiaceae</taxon>
        <taxon>Microdochium</taxon>
    </lineage>
</organism>
<evidence type="ECO:0000256" key="1">
    <source>
        <dbReference type="SAM" id="MobiDB-lite"/>
    </source>
</evidence>
<dbReference type="OrthoDB" id="3469466at2759"/>
<evidence type="ECO:0000313" key="3">
    <source>
        <dbReference type="Proteomes" id="UP000070501"/>
    </source>
</evidence>
<keyword evidence="3" id="KW-1185">Reference proteome</keyword>
<evidence type="ECO:0000313" key="2">
    <source>
        <dbReference type="EMBL" id="KXJ86543.1"/>
    </source>
</evidence>
<dbReference type="Proteomes" id="UP000070501">
    <property type="component" value="Unassembled WGS sequence"/>
</dbReference>
<reference evidence="3" key="1">
    <citation type="submission" date="2016-02" db="EMBL/GenBank/DDBJ databases">
        <title>Draft genome sequence of Microdochium bolleyi, a fungal endophyte of beachgrass.</title>
        <authorList>
            <consortium name="DOE Joint Genome Institute"/>
            <person name="David A.S."/>
            <person name="May G."/>
            <person name="Haridas S."/>
            <person name="Lim J."/>
            <person name="Wang M."/>
            <person name="Labutti K."/>
            <person name="Lipzen A."/>
            <person name="Barry K."/>
            <person name="Grigoriev I.V."/>
        </authorList>
    </citation>
    <scope>NUCLEOTIDE SEQUENCE [LARGE SCALE GENOMIC DNA]</scope>
    <source>
        <strain evidence="3">J235TASD1</strain>
    </source>
</reference>
<gene>
    <name evidence="2" type="ORF">Micbo1qcDRAFT_168343</name>
</gene>
<feature type="region of interest" description="Disordered" evidence="1">
    <location>
        <begin position="437"/>
        <end position="475"/>
    </location>
</feature>
<dbReference type="EMBL" id="KQ964267">
    <property type="protein sequence ID" value="KXJ86543.1"/>
    <property type="molecule type" value="Genomic_DNA"/>
</dbReference>
<accession>A0A136INQ0</accession>
<dbReference type="InParanoid" id="A0A136INQ0"/>
<feature type="compositionally biased region" description="Basic residues" evidence="1">
    <location>
        <begin position="462"/>
        <end position="473"/>
    </location>
</feature>
<name>A0A136INQ0_9PEZI</name>
<proteinExistence type="predicted"/>
<feature type="compositionally biased region" description="Polar residues" evidence="1">
    <location>
        <begin position="437"/>
        <end position="450"/>
    </location>
</feature>
<dbReference type="AlphaFoldDB" id="A0A136INQ0"/>
<sequence>MSGSMAVQPVSASAAAAAGATDSMVLAILVLAVHDSIDLTPVPEPHPLAPLATYRDMHIYGQMAMRDEHMTALYKLVEQKGGLPQMNQTVFGYVLPPADMLYNLRRGTAPRVPCHRHLVPMRDTDDWRPDPRAEFLLGISGSAFRTVQCPHVVHNTSTTMPGMMPPSYSATATRTVNIGLEEEILSLLGLMAELTVAFDHYIRGNDDSVVSGSKAPRNLDFFVNNADLVAHRLLCLGSLFEHHNGEASHDPGAAGFTTTTSDYGRITSHAHSGSRRRVVRYPRYLVLREISRRAAIVYQDMVIFPTPARTGVKLRHARAMLPLLRALRPRNYPQQHQAAKEEAGAAAAARKYAVPGGFGYDYLLGEDIGRLHLRRHPHHHHHHQHGAMGARGAYFEDQLEVDVVYDDDEDGSADIDSELGSGEKTLLHDRAAHLLTSQSLPGSSTGSPAQHDSPLPGEHDQHHQHHHLHHHIHGNSQSETDFLSWATTLGAIVTRFTPLQDVYVAQLASDIEYNQNDREAEHFANPPMGPCHYPHEGQAGGSGGAAASWQDHKSRMMRFLWLDAVCDEPGQIVWEQALQALGSRREAG</sequence>